<name>A0A934VDW8_9BACT</name>
<dbReference type="EMBL" id="JAENII010000001">
    <property type="protein sequence ID" value="MBK1825451.1"/>
    <property type="molecule type" value="Genomic_DNA"/>
</dbReference>
<accession>A0A934VDW8</accession>
<gene>
    <name evidence="3" type="ORF">JIN81_00345</name>
</gene>
<dbReference type="InterPro" id="IPR050278">
    <property type="entry name" value="Serine_Prot_S9B/DPPIV"/>
</dbReference>
<dbReference type="PANTHER" id="PTHR11731">
    <property type="entry name" value="PROTEASE FAMILY S9B,C DIPEPTIDYL-PEPTIDASE IV-RELATED"/>
    <property type="match status" value="1"/>
</dbReference>
<evidence type="ECO:0000259" key="2">
    <source>
        <dbReference type="Pfam" id="PF00930"/>
    </source>
</evidence>
<dbReference type="AlphaFoldDB" id="A0A934VDW8"/>
<dbReference type="SUPFAM" id="SSF82171">
    <property type="entry name" value="DPP6 N-terminal domain-like"/>
    <property type="match status" value="1"/>
</dbReference>
<dbReference type="InterPro" id="IPR002469">
    <property type="entry name" value="Peptidase_S9B_N"/>
</dbReference>
<dbReference type="InterPro" id="IPR001375">
    <property type="entry name" value="Peptidase_S9_cat"/>
</dbReference>
<dbReference type="InterPro" id="IPR029058">
    <property type="entry name" value="AB_hydrolase_fold"/>
</dbReference>
<feature type="domain" description="Dipeptidylpeptidase IV N-terminal" evidence="2">
    <location>
        <begin position="165"/>
        <end position="414"/>
    </location>
</feature>
<evidence type="ECO:0000259" key="1">
    <source>
        <dbReference type="Pfam" id="PF00326"/>
    </source>
</evidence>
<evidence type="ECO:0000313" key="4">
    <source>
        <dbReference type="Proteomes" id="UP000658278"/>
    </source>
</evidence>
<dbReference type="GO" id="GO:0006508">
    <property type="term" value="P:proteolysis"/>
    <property type="evidence" value="ECO:0007669"/>
    <property type="project" value="InterPro"/>
</dbReference>
<dbReference type="PANTHER" id="PTHR11731:SF118">
    <property type="entry name" value="BLR1971 PROTEIN"/>
    <property type="match status" value="1"/>
</dbReference>
<dbReference type="Pfam" id="PF00326">
    <property type="entry name" value="Peptidase_S9"/>
    <property type="match status" value="1"/>
</dbReference>
<sequence length="697" mass="79252">MRAEHGGLRSFEELTGKWYGVARTPVLNEQVEVSFSPDGTGMVYELETGRGRVLVPVDLETGEQGKPIQPPLDWKSFRVGAEGGLKLETDEGWRQLDDGSWREVAAPEKEKSARSGRRDHRGWQSKDKKFEVVVRKGAVAIKGSDGEERVVIKAEEGQVFRDEPIWSPDGSRFAIWRTRDVPERTVQLVESSPKDQLQPKRSTYRYPKPGDEIDTKAPWICFVDGREAIRPDPALIENPFSCGRFAWRGDGQRGTYEYVERGFGKHRVIEVNSQSGQHRVLIGEESDAFIFVSGNSYRRDLKDGEEIIWMSERDGWKHLYLIDGRDGSVIRQLTKGEWVVRKVVEVDEENRELLIEAGGFHPGQDPYLIHYLRVGLDDGEVVALTESDGTHDRFERSGCGKYYSCRWSRVDHPPVTELRRWEDGSLVRVLAEADARKLEGTGWPLPQPFVSKDREGKFDIHGVVILPPDFDPSKKYPVVENIYAGPHGAFVPKSWRPWRMPMHEVAVHGFIVVKIDGRGTNHRSREFHQFAYKNLKDAGFPDRIAWMKAAQKKYPQMDLERVGIFGGSAGGQNAMAALLFHGDFYKAAAADCGCHDNRMDKIWWNEQWMDWPVGPHYAENSNVVHADKLQGALMLSVGELDRNVDPSSTYQVVDALMKADKDFEFLMMTGKGHGAGESRYAQRRRVDFFRRHLGGPE</sequence>
<dbReference type="Gene3D" id="3.40.50.1820">
    <property type="entry name" value="alpha/beta hydrolase"/>
    <property type="match status" value="1"/>
</dbReference>
<feature type="domain" description="Peptidase S9 prolyl oligopeptidase catalytic" evidence="1">
    <location>
        <begin position="506"/>
        <end position="694"/>
    </location>
</feature>
<dbReference type="SUPFAM" id="SSF53474">
    <property type="entry name" value="alpha/beta-Hydrolases"/>
    <property type="match status" value="1"/>
</dbReference>
<proteinExistence type="predicted"/>
<dbReference type="Proteomes" id="UP000658278">
    <property type="component" value="Unassembled WGS sequence"/>
</dbReference>
<organism evidence="3 4">
    <name type="scientific">Haloferula rosea</name>
    <dbReference type="NCBI Taxonomy" id="490093"/>
    <lineage>
        <taxon>Bacteria</taxon>
        <taxon>Pseudomonadati</taxon>
        <taxon>Verrucomicrobiota</taxon>
        <taxon>Verrucomicrobiia</taxon>
        <taxon>Verrucomicrobiales</taxon>
        <taxon>Verrucomicrobiaceae</taxon>
        <taxon>Haloferula</taxon>
    </lineage>
</organism>
<reference evidence="3" key="1">
    <citation type="submission" date="2021-01" db="EMBL/GenBank/DDBJ databases">
        <title>Modified the classification status of verrucomicrobia.</title>
        <authorList>
            <person name="Feng X."/>
        </authorList>
    </citation>
    <scope>NUCLEOTIDE SEQUENCE</scope>
    <source>
        <strain evidence="3">KCTC 22201</strain>
    </source>
</reference>
<dbReference type="Pfam" id="PF00930">
    <property type="entry name" value="DPPIV_N"/>
    <property type="match status" value="1"/>
</dbReference>
<evidence type="ECO:0000313" key="3">
    <source>
        <dbReference type="EMBL" id="MBK1825451.1"/>
    </source>
</evidence>
<keyword evidence="4" id="KW-1185">Reference proteome</keyword>
<comment type="caution">
    <text evidence="3">The sequence shown here is derived from an EMBL/GenBank/DDBJ whole genome shotgun (WGS) entry which is preliminary data.</text>
</comment>
<protein>
    <submittedName>
        <fullName evidence="3">S9 family peptidase</fullName>
    </submittedName>
</protein>
<dbReference type="GO" id="GO:0008236">
    <property type="term" value="F:serine-type peptidase activity"/>
    <property type="evidence" value="ECO:0007669"/>
    <property type="project" value="InterPro"/>
</dbReference>
<dbReference type="Gene3D" id="2.140.10.30">
    <property type="entry name" value="Dipeptidylpeptidase IV, N-terminal domain"/>
    <property type="match status" value="1"/>
</dbReference>